<comment type="caution">
    <text evidence="1">The sequence shown here is derived from an EMBL/GenBank/DDBJ whole genome shotgun (WGS) entry which is preliminary data.</text>
</comment>
<name>A0ABR4LWH9_9EURO</name>
<sequence>MLTARLAEYYLARETPSFRESLLSLYTENRVALEQAMRQARFDSTALEGGDLSKAAQHYLYFALYGNNFQSEKRVWEDYLCPLVALVLAHCPNLVRLSLHTGIRDAFLARILHFAIERRATAEQVPGIAFQKLEKLYVSPSNCLDRYAGQLRVIPYSQTSLDRYRRYHHLPRLKEFVILNGSISEGAIKRPTPFEQLALPRINNFLPQIEPLFRMSSGLRHLSFSSRYQKGPQFHRSFWPTLNHLKDTLEYLDFYEEHYDHMPGQKKYFPDLQELSFCPPLAEFTKLRYLATTPLLLLGHRCKHETPDKLRSHLPPNLESLGFYTYRTDWLASHIPYFEIELEAIVLDAIPRRKLSSICLDFDNRLPLGKMRHAATEHGITFRTDGSSCMLYAGRESPFAEASRGGITISALAETLLSRKTAEIIPRCMTVQSVKGKLDIAHSFAPKRKREIALLKNAQFGGASKRARPS</sequence>
<dbReference type="EMBL" id="JBFXLQ010000012">
    <property type="protein sequence ID" value="KAL2868898.1"/>
    <property type="molecule type" value="Genomic_DNA"/>
</dbReference>
<protein>
    <submittedName>
        <fullName evidence="1">Uncharacterized protein</fullName>
    </submittedName>
</protein>
<evidence type="ECO:0000313" key="1">
    <source>
        <dbReference type="EMBL" id="KAL2868898.1"/>
    </source>
</evidence>
<gene>
    <name evidence="1" type="ORF">BJX67DRAFT_349496</name>
</gene>
<dbReference type="Proteomes" id="UP001610432">
    <property type="component" value="Unassembled WGS sequence"/>
</dbReference>
<evidence type="ECO:0000313" key="2">
    <source>
        <dbReference type="Proteomes" id="UP001610432"/>
    </source>
</evidence>
<reference evidence="1 2" key="1">
    <citation type="submission" date="2024-07" db="EMBL/GenBank/DDBJ databases">
        <title>Section-level genome sequencing and comparative genomics of Aspergillus sections Usti and Cavernicolus.</title>
        <authorList>
            <consortium name="Lawrence Berkeley National Laboratory"/>
            <person name="Nybo J.L."/>
            <person name="Vesth T.C."/>
            <person name="Theobald S."/>
            <person name="Frisvad J.C."/>
            <person name="Larsen T.O."/>
            <person name="Kjaerboelling I."/>
            <person name="Rothschild-Mancinelli K."/>
            <person name="Lyhne E.K."/>
            <person name="Kogle M.E."/>
            <person name="Barry K."/>
            <person name="Clum A."/>
            <person name="Na H."/>
            <person name="Ledsgaard L."/>
            <person name="Lin J."/>
            <person name="Lipzen A."/>
            <person name="Kuo A."/>
            <person name="Riley R."/>
            <person name="Mondo S."/>
            <person name="Labutti K."/>
            <person name="Haridas S."/>
            <person name="Pangalinan J."/>
            <person name="Salamov A.A."/>
            <person name="Simmons B.A."/>
            <person name="Magnuson J.K."/>
            <person name="Chen J."/>
            <person name="Drula E."/>
            <person name="Henrissat B."/>
            <person name="Wiebenga A."/>
            <person name="Lubbers R.J."/>
            <person name="Gomes A.C."/>
            <person name="Macurrencykelacurrency M.R."/>
            <person name="Stajich J."/>
            <person name="Grigoriev I.V."/>
            <person name="Mortensen U.H."/>
            <person name="De Vries R.P."/>
            <person name="Baker S.E."/>
            <person name="Andersen M.R."/>
        </authorList>
    </citation>
    <scope>NUCLEOTIDE SEQUENCE [LARGE SCALE GENOMIC DNA]</scope>
    <source>
        <strain evidence="1 2">CBS 449.75</strain>
    </source>
</reference>
<dbReference type="GeneID" id="98143829"/>
<proteinExistence type="predicted"/>
<organism evidence="1 2">
    <name type="scientific">Aspergillus lucknowensis</name>
    <dbReference type="NCBI Taxonomy" id="176173"/>
    <lineage>
        <taxon>Eukaryota</taxon>
        <taxon>Fungi</taxon>
        <taxon>Dikarya</taxon>
        <taxon>Ascomycota</taxon>
        <taxon>Pezizomycotina</taxon>
        <taxon>Eurotiomycetes</taxon>
        <taxon>Eurotiomycetidae</taxon>
        <taxon>Eurotiales</taxon>
        <taxon>Aspergillaceae</taxon>
        <taxon>Aspergillus</taxon>
        <taxon>Aspergillus subgen. Nidulantes</taxon>
    </lineage>
</organism>
<dbReference type="RefSeq" id="XP_070887877.1">
    <property type="nucleotide sequence ID" value="XM_071028757.1"/>
</dbReference>
<accession>A0ABR4LWH9</accession>
<dbReference type="SUPFAM" id="SSF52047">
    <property type="entry name" value="RNI-like"/>
    <property type="match status" value="1"/>
</dbReference>
<keyword evidence="2" id="KW-1185">Reference proteome</keyword>